<dbReference type="InterPro" id="IPR041459">
    <property type="entry name" value="MPTase-PolyVal"/>
</dbReference>
<reference evidence="2 3" key="1">
    <citation type="submission" date="2020-04" db="EMBL/GenBank/DDBJ databases">
        <title>Novosphingobium sp. TW-4 isolated from soil.</title>
        <authorList>
            <person name="Dahal R.H."/>
            <person name="Chaudhary D.K."/>
        </authorList>
    </citation>
    <scope>NUCLEOTIDE SEQUENCE [LARGE SCALE GENOMIC DNA]</scope>
    <source>
        <strain evidence="2 3">TW-4</strain>
    </source>
</reference>
<organism evidence="2 3">
    <name type="scientific">Novosphingobium olei</name>
    <dbReference type="NCBI Taxonomy" id="2728851"/>
    <lineage>
        <taxon>Bacteria</taxon>
        <taxon>Pseudomonadati</taxon>
        <taxon>Pseudomonadota</taxon>
        <taxon>Alphaproteobacteria</taxon>
        <taxon>Sphingomonadales</taxon>
        <taxon>Sphingomonadaceae</taxon>
        <taxon>Novosphingobium</taxon>
    </lineage>
</organism>
<dbReference type="Proteomes" id="UP000583556">
    <property type="component" value="Unassembled WGS sequence"/>
</dbReference>
<evidence type="ECO:0000313" key="2">
    <source>
        <dbReference type="EMBL" id="NML96167.1"/>
    </source>
</evidence>
<evidence type="ECO:0000313" key="3">
    <source>
        <dbReference type="Proteomes" id="UP000583556"/>
    </source>
</evidence>
<comment type="caution">
    <text evidence="2">The sequence shown here is derived from an EMBL/GenBank/DDBJ whole genome shotgun (WGS) entry which is preliminary data.</text>
</comment>
<keyword evidence="3" id="KW-1185">Reference proteome</keyword>
<dbReference type="EMBL" id="JABBGM010000019">
    <property type="protein sequence ID" value="NML96167.1"/>
    <property type="molecule type" value="Genomic_DNA"/>
</dbReference>
<dbReference type="AlphaFoldDB" id="A0A7Y0BTA9"/>
<protein>
    <recommendedName>
        <fullName evidence="1">Polyvalent protein metallopeptidase domain-containing protein</fullName>
    </recommendedName>
</protein>
<evidence type="ECO:0000259" key="1">
    <source>
        <dbReference type="Pfam" id="PF18818"/>
    </source>
</evidence>
<gene>
    <name evidence="2" type="ORF">HHL27_21125</name>
</gene>
<accession>A0A7Y0BTA9</accession>
<sequence>MGGAEAYYVPSLDYVQVPPQVAFHEPIDWYRTALHELAHFNGHSSRLNRDQQGTFGSVRYGREELVAEMACAFTCAALGIMPTVRHADYIGVWLTLLREDEKAIFLAMRFDNATIAGLAEAHGLTSEAILAEFAAAIRILVRTLEPRHWQWLTWWRR</sequence>
<dbReference type="Pfam" id="PF18818">
    <property type="entry name" value="MPTase-PolyVal"/>
    <property type="match status" value="1"/>
</dbReference>
<feature type="domain" description="Polyvalent protein metallopeptidase" evidence="1">
    <location>
        <begin position="2"/>
        <end position="107"/>
    </location>
</feature>
<name>A0A7Y0BTA9_9SPHN</name>
<proteinExistence type="predicted"/>